<evidence type="ECO:0000256" key="1">
    <source>
        <dbReference type="SAM" id="SignalP"/>
    </source>
</evidence>
<gene>
    <name evidence="2" type="ORF">T10_2362</name>
</gene>
<evidence type="ECO:0000313" key="2">
    <source>
        <dbReference type="EMBL" id="KRZ68598.1"/>
    </source>
</evidence>
<feature type="chain" id="PRO_5006882360" evidence="1">
    <location>
        <begin position="24"/>
        <end position="73"/>
    </location>
</feature>
<dbReference type="Proteomes" id="UP000054843">
    <property type="component" value="Unassembled WGS sequence"/>
</dbReference>
<keyword evidence="1" id="KW-0732">Signal</keyword>
<name>A0A0V1MA09_9BILA</name>
<protein>
    <submittedName>
        <fullName evidence="2">Uncharacterized protein</fullName>
    </submittedName>
</protein>
<dbReference type="EMBL" id="JYDO01000160">
    <property type="protein sequence ID" value="KRZ68598.1"/>
    <property type="molecule type" value="Genomic_DNA"/>
</dbReference>
<accession>A0A0V1MA09</accession>
<organism evidence="2 3">
    <name type="scientific">Trichinella papuae</name>
    <dbReference type="NCBI Taxonomy" id="268474"/>
    <lineage>
        <taxon>Eukaryota</taxon>
        <taxon>Metazoa</taxon>
        <taxon>Ecdysozoa</taxon>
        <taxon>Nematoda</taxon>
        <taxon>Enoplea</taxon>
        <taxon>Dorylaimia</taxon>
        <taxon>Trichinellida</taxon>
        <taxon>Trichinellidae</taxon>
        <taxon>Trichinella</taxon>
    </lineage>
</organism>
<evidence type="ECO:0000313" key="3">
    <source>
        <dbReference type="Proteomes" id="UP000054843"/>
    </source>
</evidence>
<keyword evidence="3" id="KW-1185">Reference proteome</keyword>
<feature type="signal peptide" evidence="1">
    <location>
        <begin position="1"/>
        <end position="23"/>
    </location>
</feature>
<proteinExistence type="predicted"/>
<reference evidence="2 3" key="1">
    <citation type="submission" date="2015-01" db="EMBL/GenBank/DDBJ databases">
        <title>Evolution of Trichinella species and genotypes.</title>
        <authorList>
            <person name="Korhonen P.K."/>
            <person name="Edoardo P."/>
            <person name="Giuseppe L.R."/>
            <person name="Gasser R.B."/>
        </authorList>
    </citation>
    <scope>NUCLEOTIDE SEQUENCE [LARGE SCALE GENOMIC DNA]</scope>
    <source>
        <strain evidence="2">ISS1980</strain>
    </source>
</reference>
<dbReference type="AlphaFoldDB" id="A0A0V1MA09"/>
<comment type="caution">
    <text evidence="2">The sequence shown here is derived from an EMBL/GenBank/DDBJ whole genome shotgun (WGS) entry which is preliminary data.</text>
</comment>
<sequence>MKCKNSHWFVALFCINVDHKVFAANSAAAKWLLSFIRPEKQEIDPFDDDDESAVNVALLDRRDRDSASLVESV</sequence>